<evidence type="ECO:0000313" key="1">
    <source>
        <dbReference type="EMBL" id="PRE44225.1"/>
    </source>
</evidence>
<comment type="caution">
    <text evidence="1">The sequence shown here is derived from an EMBL/GenBank/DDBJ whole genome shotgun (WGS) entry which is preliminary data.</text>
</comment>
<organism evidence="1 2">
    <name type="scientific">Burkholderia multivorans</name>
    <dbReference type="NCBI Taxonomy" id="87883"/>
    <lineage>
        <taxon>Bacteria</taxon>
        <taxon>Pseudomonadati</taxon>
        <taxon>Pseudomonadota</taxon>
        <taxon>Betaproteobacteria</taxon>
        <taxon>Burkholderiales</taxon>
        <taxon>Burkholderiaceae</taxon>
        <taxon>Burkholderia</taxon>
        <taxon>Burkholderia cepacia complex</taxon>
    </lineage>
</organism>
<dbReference type="EMBL" id="PVFR01000065">
    <property type="protein sequence ID" value="PRE44225.1"/>
    <property type="molecule type" value="Genomic_DNA"/>
</dbReference>
<gene>
    <name evidence="1" type="ORF">C6P99_21865</name>
</gene>
<sequence>MAGVSVRFNTCPGPRFCPRTSGRAIGFTLIRAAACGTPVCADTHPGVRVSVSITFSAAPIIFKSLSRKR</sequence>
<protein>
    <submittedName>
        <fullName evidence="1">Uncharacterized protein</fullName>
    </submittedName>
</protein>
<evidence type="ECO:0000313" key="2">
    <source>
        <dbReference type="Proteomes" id="UP000237811"/>
    </source>
</evidence>
<accession>A0AB37AQP7</accession>
<name>A0AB37AQP7_9BURK</name>
<proteinExistence type="predicted"/>
<dbReference type="AlphaFoldDB" id="A0AB37AQP7"/>
<reference evidence="1 2" key="1">
    <citation type="submission" date="2018-03" db="EMBL/GenBank/DDBJ databases">
        <authorList>
            <person name="Nguyen K."/>
            <person name="Fouts D."/>
            <person name="Sutton G."/>
        </authorList>
    </citation>
    <scope>NUCLEOTIDE SEQUENCE [LARGE SCALE GENOMIC DNA]</scope>
    <source>
        <strain evidence="1 2">AU14328</strain>
    </source>
</reference>
<dbReference type="Proteomes" id="UP000237811">
    <property type="component" value="Unassembled WGS sequence"/>
</dbReference>